<sequence>MSQNHQVGPYEDALEVTPQQHAYTYPANGPLPIYATSSSEGIHQRTPTDAKAVHVATHAAKKRLWILPLVGLSIAVIAGLIGGFIGVAIHDAREPSTAALLKASPSSTPLSSSILSSPFPSNTSSPTTTAPCSSQPAGTLGTIAAVDTGCKFRETKGRNRMYNATAFTGTSFTTICNSGWKNFAIVGLYTLTPSDCIESCVQYNKFADKRPKSERFCVGAGFIPDFVNQTMATLARNGASFNCFLQSNTTGIMPNDEERKGLEVVALCLGWQCPGP</sequence>
<dbReference type="VEuPathDB" id="FungiDB:JI435_090020"/>
<gene>
    <name evidence="2" type="ORF">JI435_090020</name>
</gene>
<organism evidence="2 3">
    <name type="scientific">Phaeosphaeria nodorum (strain SN15 / ATCC MYA-4574 / FGSC 10173)</name>
    <name type="common">Glume blotch fungus</name>
    <name type="synonym">Parastagonospora nodorum</name>
    <dbReference type="NCBI Taxonomy" id="321614"/>
    <lineage>
        <taxon>Eukaryota</taxon>
        <taxon>Fungi</taxon>
        <taxon>Dikarya</taxon>
        <taxon>Ascomycota</taxon>
        <taxon>Pezizomycotina</taxon>
        <taxon>Dothideomycetes</taxon>
        <taxon>Pleosporomycetidae</taxon>
        <taxon>Pleosporales</taxon>
        <taxon>Pleosporineae</taxon>
        <taxon>Phaeosphaeriaceae</taxon>
        <taxon>Parastagonospora</taxon>
    </lineage>
</organism>
<dbReference type="RefSeq" id="XP_001799305.1">
    <property type="nucleotide sequence ID" value="XM_001799253.1"/>
</dbReference>
<protein>
    <recommendedName>
        <fullName evidence="4">Apple domain-containing protein</fullName>
    </recommendedName>
</protein>
<dbReference type="Proteomes" id="UP000663193">
    <property type="component" value="Chromosome 11"/>
</dbReference>
<dbReference type="KEGG" id="pno:SNOG_09002"/>
<keyword evidence="3" id="KW-1185">Reference proteome</keyword>
<evidence type="ECO:0000313" key="2">
    <source>
        <dbReference type="EMBL" id="QRD00436.1"/>
    </source>
</evidence>
<dbReference type="EMBL" id="CP069033">
    <property type="protein sequence ID" value="QRD00436.1"/>
    <property type="molecule type" value="Genomic_DNA"/>
</dbReference>
<feature type="region of interest" description="Disordered" evidence="1">
    <location>
        <begin position="107"/>
        <end position="135"/>
    </location>
</feature>
<reference evidence="3" key="1">
    <citation type="journal article" date="2021" name="BMC Genomics">
        <title>Chromosome-level genome assembly and manually-curated proteome of model necrotroph Parastagonospora nodorum Sn15 reveals a genome-wide trove of candidate effector homologs, and redundancy of virulence-related functions within an accessory chromosome.</title>
        <authorList>
            <person name="Bertazzoni S."/>
            <person name="Jones D.A.B."/>
            <person name="Phan H.T."/>
            <person name="Tan K.-C."/>
            <person name="Hane J.K."/>
        </authorList>
    </citation>
    <scope>NUCLEOTIDE SEQUENCE [LARGE SCALE GENOMIC DNA]</scope>
    <source>
        <strain evidence="3">SN15 / ATCC MYA-4574 / FGSC 10173)</strain>
    </source>
</reference>
<dbReference type="AlphaFoldDB" id="A0A7U2F804"/>
<evidence type="ECO:0000313" key="3">
    <source>
        <dbReference type="Proteomes" id="UP000663193"/>
    </source>
</evidence>
<evidence type="ECO:0008006" key="4">
    <source>
        <dbReference type="Google" id="ProtNLM"/>
    </source>
</evidence>
<accession>A0A7U2F804</accession>
<dbReference type="OrthoDB" id="5358884at2759"/>
<name>A0A7U2F804_PHANO</name>
<proteinExistence type="predicted"/>
<dbReference type="OMA" id="CESYNDY"/>
<evidence type="ECO:0000256" key="1">
    <source>
        <dbReference type="SAM" id="MobiDB-lite"/>
    </source>
</evidence>